<feature type="compositionally biased region" description="Basic and acidic residues" evidence="1">
    <location>
        <begin position="133"/>
        <end position="157"/>
    </location>
</feature>
<sequence>MALAPVATVAACGSILTAVKSGWELSRMIKKKDLEKRLDKEARTVVRDLQNAYLDGLMSERSFEKWYDRVVGALAEKDGMELRKVRQHIDLVRSSKDRVTRSNTRANRSSSYYHDEKQPHHHHHHHHSHRRPHSVDRYSEYTRYEEKQRRPKYDHGSHHNPHLSLDTDKAQREYYYSHALPSPYKGEIEYTPLNGEFDDGRSHAGSERNRRGRGQGQGLGGRHGDRKEEFVSRSSSVVDRGRTRSRSVHQERRVRDSSADADSEAEEVYDRRDTIAIAIAITVTTRATIYIAWSQVYEKEKAELMESGGGGGGDFFGEMDEMLDVAIAIGDFGEGIGALGDIWEFLGAFGDMDM</sequence>
<dbReference type="AlphaFoldDB" id="A0A0G2FY74"/>
<feature type="region of interest" description="Disordered" evidence="1">
    <location>
        <begin position="94"/>
        <end position="166"/>
    </location>
</feature>
<feature type="compositionally biased region" description="Basic and acidic residues" evidence="1">
    <location>
        <begin position="198"/>
        <end position="209"/>
    </location>
</feature>
<organism evidence="2 3">
    <name type="scientific">Diaporthe ampelina</name>
    <dbReference type="NCBI Taxonomy" id="1214573"/>
    <lineage>
        <taxon>Eukaryota</taxon>
        <taxon>Fungi</taxon>
        <taxon>Dikarya</taxon>
        <taxon>Ascomycota</taxon>
        <taxon>Pezizomycotina</taxon>
        <taxon>Sordariomycetes</taxon>
        <taxon>Sordariomycetidae</taxon>
        <taxon>Diaporthales</taxon>
        <taxon>Diaporthaceae</taxon>
        <taxon>Diaporthe</taxon>
    </lineage>
</organism>
<feature type="compositionally biased region" description="Basic and acidic residues" evidence="1">
    <location>
        <begin position="222"/>
        <end position="231"/>
    </location>
</feature>
<gene>
    <name evidence="2" type="ORF">UCDDA912_g00923</name>
</gene>
<evidence type="ECO:0000313" key="3">
    <source>
        <dbReference type="Proteomes" id="UP000034680"/>
    </source>
</evidence>
<dbReference type="STRING" id="1214573.A0A0G2FY74"/>
<dbReference type="Gene3D" id="3.40.50.1980">
    <property type="entry name" value="Nitrogenase molybdenum iron protein domain"/>
    <property type="match status" value="1"/>
</dbReference>
<dbReference type="OrthoDB" id="5207434at2759"/>
<name>A0A0G2FY74_9PEZI</name>
<protein>
    <submittedName>
        <fullName evidence="2">Uncharacterized protein</fullName>
    </submittedName>
</protein>
<comment type="caution">
    <text evidence="2">The sequence shown here is derived from an EMBL/GenBank/DDBJ whole genome shotgun (WGS) entry which is preliminary data.</text>
</comment>
<proteinExistence type="predicted"/>
<dbReference type="EMBL" id="LCUC01000040">
    <property type="protein sequence ID" value="KKY39016.1"/>
    <property type="molecule type" value="Genomic_DNA"/>
</dbReference>
<reference evidence="2 3" key="1">
    <citation type="submission" date="2015-05" db="EMBL/GenBank/DDBJ databases">
        <title>Distinctive expansion of gene families associated with plant cell wall degradation and secondary metabolism in the genomes of grapevine trunk pathogens.</title>
        <authorList>
            <person name="Lawrence D.P."/>
            <person name="Travadon R."/>
            <person name="Rolshausen P.E."/>
            <person name="Baumgartner K."/>
        </authorList>
    </citation>
    <scope>NUCLEOTIDE SEQUENCE [LARGE SCALE GENOMIC DNA]</scope>
    <source>
        <strain evidence="2">DA912</strain>
    </source>
</reference>
<reference evidence="2 3" key="2">
    <citation type="submission" date="2015-05" db="EMBL/GenBank/DDBJ databases">
        <authorList>
            <person name="Morales-Cruz A."/>
            <person name="Amrine K.C."/>
            <person name="Cantu D."/>
        </authorList>
    </citation>
    <scope>NUCLEOTIDE SEQUENCE [LARGE SCALE GENOMIC DNA]</scope>
    <source>
        <strain evidence="2">DA912</strain>
    </source>
</reference>
<evidence type="ECO:0000256" key="1">
    <source>
        <dbReference type="SAM" id="MobiDB-lite"/>
    </source>
</evidence>
<feature type="compositionally biased region" description="Basic and acidic residues" evidence="1">
    <location>
        <begin position="248"/>
        <end position="258"/>
    </location>
</feature>
<feature type="compositionally biased region" description="Basic residues" evidence="1">
    <location>
        <begin position="119"/>
        <end position="132"/>
    </location>
</feature>
<accession>A0A0G2FY74</accession>
<keyword evidence="3" id="KW-1185">Reference proteome</keyword>
<feature type="region of interest" description="Disordered" evidence="1">
    <location>
        <begin position="190"/>
        <end position="267"/>
    </location>
</feature>
<dbReference type="Proteomes" id="UP000034680">
    <property type="component" value="Unassembled WGS sequence"/>
</dbReference>
<evidence type="ECO:0000313" key="2">
    <source>
        <dbReference type="EMBL" id="KKY39016.1"/>
    </source>
</evidence>
<feature type="compositionally biased region" description="Low complexity" evidence="1">
    <location>
        <begin position="101"/>
        <end position="111"/>
    </location>
</feature>